<evidence type="ECO:0008006" key="4">
    <source>
        <dbReference type="Google" id="ProtNLM"/>
    </source>
</evidence>
<dbReference type="Gene3D" id="2.130.10.10">
    <property type="entry name" value="YVTN repeat-like/Quinoprotein amine dehydrogenase"/>
    <property type="match status" value="1"/>
</dbReference>
<dbReference type="GeneID" id="68119922"/>
<protein>
    <recommendedName>
        <fullName evidence="4">LisH domain-containing protein</fullName>
    </recommendedName>
</protein>
<dbReference type="VEuPathDB" id="AmoebaDB:NF0038680"/>
<gene>
    <name evidence="2" type="ORF">FDP41_012707</name>
</gene>
<evidence type="ECO:0000313" key="3">
    <source>
        <dbReference type="Proteomes" id="UP000444721"/>
    </source>
</evidence>
<dbReference type="EMBL" id="VFQX01000016">
    <property type="protein sequence ID" value="KAF0980919.1"/>
    <property type="molecule type" value="Genomic_DNA"/>
</dbReference>
<keyword evidence="3" id="KW-1185">Reference proteome</keyword>
<accession>A0A6A5C6J6</accession>
<reference evidence="2 3" key="1">
    <citation type="journal article" date="2019" name="Sci. Rep.">
        <title>Nanopore sequencing improves the draft genome of the human pathogenic amoeba Naegleria fowleri.</title>
        <authorList>
            <person name="Liechti N."/>
            <person name="Schurch N."/>
            <person name="Bruggmann R."/>
            <person name="Wittwer M."/>
        </authorList>
    </citation>
    <scope>NUCLEOTIDE SEQUENCE [LARGE SCALE GENOMIC DNA]</scope>
    <source>
        <strain evidence="2 3">ATCC 30894</strain>
    </source>
</reference>
<dbReference type="Proteomes" id="UP000444721">
    <property type="component" value="Unassembled WGS sequence"/>
</dbReference>
<dbReference type="AlphaFoldDB" id="A0A6A5C6J6"/>
<dbReference type="VEuPathDB" id="AmoebaDB:FDP41_012707"/>
<feature type="region of interest" description="Disordered" evidence="1">
    <location>
        <begin position="248"/>
        <end position="287"/>
    </location>
</feature>
<organism evidence="2 3">
    <name type="scientific">Naegleria fowleri</name>
    <name type="common">Brain eating amoeba</name>
    <dbReference type="NCBI Taxonomy" id="5763"/>
    <lineage>
        <taxon>Eukaryota</taxon>
        <taxon>Discoba</taxon>
        <taxon>Heterolobosea</taxon>
        <taxon>Tetramitia</taxon>
        <taxon>Eutetramitia</taxon>
        <taxon>Vahlkampfiidae</taxon>
        <taxon>Naegleria</taxon>
    </lineage>
</organism>
<proteinExistence type="predicted"/>
<feature type="region of interest" description="Disordered" evidence="1">
    <location>
        <begin position="1"/>
        <end position="26"/>
    </location>
</feature>
<evidence type="ECO:0000256" key="1">
    <source>
        <dbReference type="SAM" id="MobiDB-lite"/>
    </source>
</evidence>
<sequence>MSSSNPSTDHPTSSDGTTSSTASSTHYHVMSEDVRNRLFKQSSPETSTVNHVDAFIFHYMYERGFSKSLEGFEIALNLFNKKRLIKLIQAGEFERAIAYLSNCKNFLREAEYNTVMRRIFYAYFPCLMLKGETARAMKLITEMENMGLYDQEAKLKYGDLLKFEKLSSVISREMVIGKCAEVVTKDLESIEDHFCRDKPDIPTKFEKLDHAALLNSLQYVFDYHPTKLINTSKNMTVEATTTSIWSEYSGPRSKKKKFSHVSSSERSEASPQIDMTSSKDASSASLTQKQPERIFSISKLNELKVFDSPIYEISIHSGSTNVPPKALVTSIIGGEKDKQLLFKAFHISNFQEMKNCVPPEKLAEFVHMGESEISPAITFAVNPIFIEIANKNKLLLLKLESDKHYPYSFDVTITSILMQGDTACPLLGTATGDLGLADIKAKSITKLGNIDNSPVVMILKAAFDDPVRYILMRNGKVFRVEWKEGKIDSNSIFKYEPDIPQSASLPYMTVHPKRPTEILIKYGTVVHVVALSGKSFSRRSSKEWKDLSAVCYSPDGKYIFVAHTNGEISVWGGVAFLPRGTLLNLDPNNYATYMTLAYNNILLIGTKDGSFISYDVTNTKQ</sequence>
<dbReference type="OrthoDB" id="10261442at2759"/>
<comment type="caution">
    <text evidence="2">The sequence shown here is derived from an EMBL/GenBank/DDBJ whole genome shotgun (WGS) entry which is preliminary data.</text>
</comment>
<name>A0A6A5C6J6_NAEFO</name>
<dbReference type="SUPFAM" id="SSF50978">
    <property type="entry name" value="WD40 repeat-like"/>
    <property type="match status" value="1"/>
</dbReference>
<evidence type="ECO:0000313" key="2">
    <source>
        <dbReference type="EMBL" id="KAF0980919.1"/>
    </source>
</evidence>
<dbReference type="InterPro" id="IPR036322">
    <property type="entry name" value="WD40_repeat_dom_sf"/>
</dbReference>
<dbReference type="VEuPathDB" id="AmoebaDB:NfTy_037360"/>
<dbReference type="InterPro" id="IPR015943">
    <property type="entry name" value="WD40/YVTN_repeat-like_dom_sf"/>
</dbReference>
<dbReference type="OMA" id="AYFPCLM"/>
<dbReference type="RefSeq" id="XP_044565632.1">
    <property type="nucleotide sequence ID" value="XM_044703256.1"/>
</dbReference>
<feature type="compositionally biased region" description="Polar residues" evidence="1">
    <location>
        <begin position="273"/>
        <end position="287"/>
    </location>
</feature>